<protein>
    <submittedName>
        <fullName evidence="1">Uncharacterized protein</fullName>
    </submittedName>
</protein>
<proteinExistence type="predicted"/>
<evidence type="ECO:0000313" key="1">
    <source>
        <dbReference type="EMBL" id="KAK2549687.1"/>
    </source>
</evidence>
<dbReference type="AlphaFoldDB" id="A0AAD9PV73"/>
<name>A0AAD9PV73_ACRCE</name>
<keyword evidence="2" id="KW-1185">Reference proteome</keyword>
<accession>A0AAD9PV73</accession>
<dbReference type="Proteomes" id="UP001249851">
    <property type="component" value="Unassembled WGS sequence"/>
</dbReference>
<reference evidence="1" key="2">
    <citation type="journal article" date="2023" name="Science">
        <title>Genomic signatures of disease resistance in endangered staghorn corals.</title>
        <authorList>
            <person name="Vollmer S.V."/>
            <person name="Selwyn J.D."/>
            <person name="Despard B.A."/>
            <person name="Roesel C.L."/>
        </authorList>
    </citation>
    <scope>NUCLEOTIDE SEQUENCE</scope>
    <source>
        <strain evidence="1">K2</strain>
    </source>
</reference>
<reference evidence="1" key="1">
    <citation type="journal article" date="2023" name="G3 (Bethesda)">
        <title>Whole genome assembly and annotation of the endangered Caribbean coral Acropora cervicornis.</title>
        <authorList>
            <person name="Selwyn J.D."/>
            <person name="Vollmer S.V."/>
        </authorList>
    </citation>
    <scope>NUCLEOTIDE SEQUENCE</scope>
    <source>
        <strain evidence="1">K2</strain>
    </source>
</reference>
<organism evidence="1 2">
    <name type="scientific">Acropora cervicornis</name>
    <name type="common">Staghorn coral</name>
    <dbReference type="NCBI Taxonomy" id="6130"/>
    <lineage>
        <taxon>Eukaryota</taxon>
        <taxon>Metazoa</taxon>
        <taxon>Cnidaria</taxon>
        <taxon>Anthozoa</taxon>
        <taxon>Hexacorallia</taxon>
        <taxon>Scleractinia</taxon>
        <taxon>Astrocoeniina</taxon>
        <taxon>Acroporidae</taxon>
        <taxon>Acropora</taxon>
    </lineage>
</organism>
<sequence length="59" mass="6800">MLLSQTTTVDTEQRRSSFIFETERNSLLLDRKTSFSFSRARGPGEEIIEKGPTICSMYH</sequence>
<comment type="caution">
    <text evidence="1">The sequence shown here is derived from an EMBL/GenBank/DDBJ whole genome shotgun (WGS) entry which is preliminary data.</text>
</comment>
<evidence type="ECO:0000313" key="2">
    <source>
        <dbReference type="Proteomes" id="UP001249851"/>
    </source>
</evidence>
<gene>
    <name evidence="1" type="ORF">P5673_029810</name>
</gene>
<dbReference type="EMBL" id="JARQWQ010000122">
    <property type="protein sequence ID" value="KAK2549687.1"/>
    <property type="molecule type" value="Genomic_DNA"/>
</dbReference>